<dbReference type="EMBL" id="AAZO01003338">
    <property type="status" value="NOT_ANNOTATED_CDS"/>
    <property type="molecule type" value="Genomic_DNA"/>
</dbReference>
<dbReference type="CTD" id="8229585"/>
<dbReference type="PANTHER" id="PTHR45783">
    <property type="entry name" value="KINESIN LIGHT CHAIN"/>
    <property type="match status" value="1"/>
</dbReference>
<dbReference type="SUPFAM" id="SSF48452">
    <property type="entry name" value="TPR-like"/>
    <property type="match status" value="2"/>
</dbReference>
<dbReference type="RefSeq" id="XP_002426961.1">
    <property type="nucleotide sequence ID" value="XM_002426916.1"/>
</dbReference>
<comment type="function">
    <text evidence="12">Kinesin is a microtubule-associated force-producing protein that play a role in organelle transport.</text>
</comment>
<comment type="subcellular location">
    <subcellularLocation>
        <location evidence="1 12">Cytoplasm</location>
        <location evidence="1 12">Cytoskeleton</location>
    </subcellularLocation>
</comment>
<evidence type="ECO:0000313" key="17">
    <source>
        <dbReference type="Proteomes" id="UP000009046"/>
    </source>
</evidence>
<keyword evidence="9 12" id="KW-0206">Cytoskeleton</keyword>
<dbReference type="EMBL" id="AAZO01003339">
    <property type="status" value="NOT_ANNOTATED_CDS"/>
    <property type="molecule type" value="Genomic_DNA"/>
</dbReference>
<dbReference type="PANTHER" id="PTHR45783:SF3">
    <property type="entry name" value="KINESIN LIGHT CHAIN"/>
    <property type="match status" value="1"/>
</dbReference>
<evidence type="ECO:0000256" key="14">
    <source>
        <dbReference type="SAM" id="MobiDB-lite"/>
    </source>
</evidence>
<dbReference type="eggNOG" id="KOG1840">
    <property type="taxonomic scope" value="Eukaryota"/>
</dbReference>
<keyword evidence="7 13" id="KW-0175">Coiled coil</keyword>
<dbReference type="GO" id="GO:0005874">
    <property type="term" value="C:microtubule"/>
    <property type="evidence" value="ECO:0007669"/>
    <property type="project" value="UniProtKB-UniRule"/>
</dbReference>
<dbReference type="STRING" id="121224.E0VLG7"/>
<evidence type="ECO:0000256" key="11">
    <source>
        <dbReference type="PROSITE-ProRule" id="PRU00339"/>
    </source>
</evidence>
<feature type="repeat" description="TPR" evidence="11">
    <location>
        <begin position="189"/>
        <end position="222"/>
    </location>
</feature>
<evidence type="ECO:0000313" key="16">
    <source>
        <dbReference type="EnsemblMetazoa" id="PHUM287490-PA"/>
    </source>
</evidence>
<feature type="compositionally biased region" description="Basic and acidic residues" evidence="14">
    <location>
        <begin position="460"/>
        <end position="481"/>
    </location>
</feature>
<sequence>MGKMTQMTQEEIMTNTKTVLQGLEALKNEHNAILTGLNSNLEVIHSSGGGANPADESVVQEKSRLVHKSVDMIEWGLGEAQVMMALAHHLQIVEAEKEKLRTQVRRLFQENAWLRDELANTQQKLQSSEQTVATLEEQKEHLLFMASIRKYDQDVSYASQGRYEVAVPLCRQALQDLEVTSGRFHPDVATMLNILALVYRDQNKYREAAKLLNDALEIREKTLGEDHPAVAATLNNLAVLYGKRGKYKEAEPLCKRALEIREKVLGKDHPDVAKQLNNLALLCQNQMKYDEVEQYYQRALEIYDSKLGPDDPNVAKTQNNLASCYLRQGKYKEAEILYKQVLTRAHEREFGTIDGDNKPIWQIAEEREENKLKNKENVLYGEYGGWHIAAKVDSPTVTTTLRNLGGLYRRQGKYEAAEILEDCAIKTGRDALNMWKQPRVKKILEGNNESEKKRKSSRRGSRESLDMVHYETGDKVGDAAP</sequence>
<evidence type="ECO:0000256" key="10">
    <source>
        <dbReference type="ARBA" id="ARBA00067974"/>
    </source>
</evidence>
<dbReference type="EnsemblMetazoa" id="PHUM287490-RA">
    <property type="protein sequence ID" value="PHUM287490-PA"/>
    <property type="gene ID" value="PHUM287490"/>
</dbReference>
<feature type="region of interest" description="Disordered" evidence="14">
    <location>
        <begin position="444"/>
        <end position="481"/>
    </location>
</feature>
<feature type="repeat" description="TPR" evidence="11">
    <location>
        <begin position="231"/>
        <end position="264"/>
    </location>
</feature>
<dbReference type="InParanoid" id="E0VLG7"/>
<evidence type="ECO:0000313" key="15">
    <source>
        <dbReference type="EMBL" id="EEB14223.1"/>
    </source>
</evidence>
<evidence type="ECO:0000256" key="12">
    <source>
        <dbReference type="RuleBase" id="RU367020"/>
    </source>
</evidence>
<dbReference type="EMBL" id="DS235271">
    <property type="protein sequence ID" value="EEB14223.1"/>
    <property type="molecule type" value="Genomic_DNA"/>
</dbReference>
<dbReference type="Gene3D" id="1.25.40.10">
    <property type="entry name" value="Tetratricopeptide repeat domain"/>
    <property type="match status" value="1"/>
</dbReference>
<keyword evidence="3 12" id="KW-0963">Cytoplasm</keyword>
<evidence type="ECO:0000256" key="2">
    <source>
        <dbReference type="ARBA" id="ARBA00009622"/>
    </source>
</evidence>
<evidence type="ECO:0000256" key="8">
    <source>
        <dbReference type="ARBA" id="ARBA00023175"/>
    </source>
</evidence>
<comment type="subunit">
    <text evidence="12">Oligomeric complex composed of two heavy chains and two light chains.</text>
</comment>
<keyword evidence="6 11" id="KW-0802">TPR repeat</keyword>
<gene>
    <name evidence="16" type="primary">8229585</name>
    <name evidence="15" type="ORF">Phum_PHUM287490</name>
</gene>
<evidence type="ECO:0000256" key="3">
    <source>
        <dbReference type="ARBA" id="ARBA00022490"/>
    </source>
</evidence>
<keyword evidence="17" id="KW-1185">Reference proteome</keyword>
<reference evidence="15" key="1">
    <citation type="submission" date="2007-04" db="EMBL/GenBank/DDBJ databases">
        <title>Annotation of Pediculus humanus corporis strain USDA.</title>
        <authorList>
            <person name="Kirkness E."/>
            <person name="Hannick L."/>
            <person name="Hass B."/>
            <person name="Bruggner R."/>
            <person name="Lawson D."/>
            <person name="Bidwell S."/>
            <person name="Joardar V."/>
            <person name="Caler E."/>
            <person name="Walenz B."/>
            <person name="Inman J."/>
            <person name="Schobel S."/>
            <person name="Galinsky K."/>
            <person name="Amedeo P."/>
            <person name="Strausberg R."/>
        </authorList>
    </citation>
    <scope>NUCLEOTIDE SEQUENCE</scope>
    <source>
        <strain evidence="15">USDA</strain>
    </source>
</reference>
<dbReference type="GO" id="GO:0007018">
    <property type="term" value="P:microtubule-based movement"/>
    <property type="evidence" value="ECO:0007669"/>
    <property type="project" value="TreeGrafter"/>
</dbReference>
<dbReference type="FunFam" id="1.25.40.10:FF:000003">
    <property type="entry name" value="kinesin light chain isoform X1"/>
    <property type="match status" value="1"/>
</dbReference>
<dbReference type="InterPro" id="IPR019734">
    <property type="entry name" value="TPR_rpt"/>
</dbReference>
<dbReference type="Pfam" id="PF13424">
    <property type="entry name" value="TPR_12"/>
    <property type="match status" value="2"/>
</dbReference>
<reference evidence="15" key="2">
    <citation type="submission" date="2007-04" db="EMBL/GenBank/DDBJ databases">
        <title>The genome of the human body louse.</title>
        <authorList>
            <consortium name="The Human Body Louse Genome Consortium"/>
            <person name="Kirkness E."/>
            <person name="Walenz B."/>
            <person name="Hass B."/>
            <person name="Bruggner R."/>
            <person name="Strausberg R."/>
        </authorList>
    </citation>
    <scope>NUCLEOTIDE SEQUENCE</scope>
    <source>
        <strain evidence="15">USDA</strain>
    </source>
</reference>
<dbReference type="OMA" id="DPRNPHM"/>
<dbReference type="KEGG" id="phu:Phum_PHUM287490"/>
<evidence type="ECO:0000256" key="6">
    <source>
        <dbReference type="ARBA" id="ARBA00022803"/>
    </source>
</evidence>
<dbReference type="GO" id="GO:0005871">
    <property type="term" value="C:kinesin complex"/>
    <property type="evidence" value="ECO:0007669"/>
    <property type="project" value="UniProtKB-UniRule"/>
</dbReference>
<keyword evidence="5" id="KW-0677">Repeat</keyword>
<dbReference type="OrthoDB" id="413723at2759"/>
<dbReference type="AlphaFoldDB" id="E0VLG7"/>
<organism>
    <name type="scientific">Pediculus humanus subsp. corporis</name>
    <name type="common">Body louse</name>
    <dbReference type="NCBI Taxonomy" id="121224"/>
    <lineage>
        <taxon>Eukaryota</taxon>
        <taxon>Metazoa</taxon>
        <taxon>Ecdysozoa</taxon>
        <taxon>Arthropoda</taxon>
        <taxon>Hexapoda</taxon>
        <taxon>Insecta</taxon>
        <taxon>Pterygota</taxon>
        <taxon>Neoptera</taxon>
        <taxon>Paraneoptera</taxon>
        <taxon>Psocodea</taxon>
        <taxon>Troctomorpha</taxon>
        <taxon>Phthiraptera</taxon>
        <taxon>Anoplura</taxon>
        <taxon>Pediculidae</taxon>
        <taxon>Pediculus</taxon>
    </lineage>
</organism>
<dbReference type="PROSITE" id="PS50005">
    <property type="entry name" value="TPR"/>
    <property type="match status" value="2"/>
</dbReference>
<evidence type="ECO:0000256" key="7">
    <source>
        <dbReference type="ARBA" id="ARBA00023054"/>
    </source>
</evidence>
<keyword evidence="8 12" id="KW-0505">Motor protein</keyword>
<dbReference type="InterPro" id="IPR011990">
    <property type="entry name" value="TPR-like_helical_dom_sf"/>
</dbReference>
<evidence type="ECO:0000256" key="1">
    <source>
        <dbReference type="ARBA" id="ARBA00004245"/>
    </source>
</evidence>
<accession>E0VLG7</accession>
<dbReference type="SMART" id="SM00028">
    <property type="entry name" value="TPR"/>
    <property type="match status" value="5"/>
</dbReference>
<dbReference type="GO" id="GO:0019894">
    <property type="term" value="F:kinesin binding"/>
    <property type="evidence" value="ECO:0007669"/>
    <property type="project" value="TreeGrafter"/>
</dbReference>
<keyword evidence="4 12" id="KW-0493">Microtubule</keyword>
<dbReference type="FunCoup" id="E0VLG7">
    <property type="interactions" value="572"/>
</dbReference>
<dbReference type="InterPro" id="IPR002151">
    <property type="entry name" value="Kinesin_light"/>
</dbReference>
<dbReference type="Proteomes" id="UP000009046">
    <property type="component" value="Unassembled WGS sequence"/>
</dbReference>
<dbReference type="PRINTS" id="PR00381">
    <property type="entry name" value="KINESINLIGHT"/>
</dbReference>
<dbReference type="Pfam" id="PF13374">
    <property type="entry name" value="TPR_10"/>
    <property type="match status" value="2"/>
</dbReference>
<evidence type="ECO:0000256" key="9">
    <source>
        <dbReference type="ARBA" id="ARBA00023212"/>
    </source>
</evidence>
<name>E0VLG7_PEDHC</name>
<evidence type="ECO:0000256" key="4">
    <source>
        <dbReference type="ARBA" id="ARBA00022701"/>
    </source>
</evidence>
<evidence type="ECO:0000256" key="5">
    <source>
        <dbReference type="ARBA" id="ARBA00022737"/>
    </source>
</evidence>
<dbReference type="VEuPathDB" id="VectorBase:PHUM287490"/>
<reference evidence="16" key="3">
    <citation type="submission" date="2020-05" db="UniProtKB">
        <authorList>
            <consortium name="EnsemblMetazoa"/>
        </authorList>
    </citation>
    <scope>IDENTIFICATION</scope>
    <source>
        <strain evidence="16">USDA</strain>
    </source>
</reference>
<comment type="similarity">
    <text evidence="2 12">Belongs to the kinesin light chain family.</text>
</comment>
<proteinExistence type="inferred from homology"/>
<dbReference type="HOGENOM" id="CLU_019953_0_0_1"/>
<feature type="coiled-coil region" evidence="13">
    <location>
        <begin position="90"/>
        <end position="138"/>
    </location>
</feature>
<protein>
    <recommendedName>
        <fullName evidence="10 12">Kinesin light chain</fullName>
    </recommendedName>
</protein>
<evidence type="ECO:0000256" key="13">
    <source>
        <dbReference type="SAM" id="Coils"/>
    </source>
</evidence>
<dbReference type="GeneID" id="8229585"/>
<dbReference type="GO" id="GO:0005737">
    <property type="term" value="C:cytoplasm"/>
    <property type="evidence" value="ECO:0007669"/>
    <property type="project" value="TreeGrafter"/>
</dbReference>